<dbReference type="STRING" id="414684.RC1_0545"/>
<evidence type="ECO:0000313" key="1">
    <source>
        <dbReference type="EMBL" id="ACI97982.1"/>
    </source>
</evidence>
<proteinExistence type="predicted"/>
<accession>B6IR96</accession>
<dbReference type="HOGENOM" id="CLU_134927_0_0_5"/>
<sequence>MLEYKGYIGSVEYSDTDEVLHGRLEFIRDLVTYEGVDARGLKAAFHEAVDDYLDLCEAEGRQPDVPLKGSFNVRPGPDLHRRAMLLARRRGETLNTVVSDALRRYLDSEAQGPA</sequence>
<protein>
    <submittedName>
        <fullName evidence="1">HicB-related protein</fullName>
    </submittedName>
</protein>
<dbReference type="InterPro" id="IPR008651">
    <property type="entry name" value="Uncharacterised_HicB"/>
</dbReference>
<gene>
    <name evidence="1" type="ordered locus">RC1_0545</name>
</gene>
<dbReference type="SUPFAM" id="SSF143100">
    <property type="entry name" value="TTHA1013/TTHA0281-like"/>
    <property type="match status" value="1"/>
</dbReference>
<name>B6IR96_RHOCS</name>
<reference evidence="1 2" key="1">
    <citation type="journal article" date="2010" name="BMC Genomics">
        <title>Metabolic flexibility revealed in the genome of the cyst-forming alpha-1 proteobacterium Rhodospirillum centenum.</title>
        <authorList>
            <person name="Lu Y.K."/>
            <person name="Marden J."/>
            <person name="Han M."/>
            <person name="Swingley W.D."/>
            <person name="Mastrian S.D."/>
            <person name="Chowdhury S.R."/>
            <person name="Hao J."/>
            <person name="Helmy T."/>
            <person name="Kim S."/>
            <person name="Kurdoglu A.A."/>
            <person name="Matthies H.J."/>
            <person name="Rollo D."/>
            <person name="Stothard P."/>
            <person name="Blankenship R.E."/>
            <person name="Bauer C.E."/>
            <person name="Touchman J.W."/>
        </authorList>
    </citation>
    <scope>NUCLEOTIDE SEQUENCE [LARGE SCALE GENOMIC DNA]</scope>
    <source>
        <strain evidence="2">ATCC 51521 / SW</strain>
    </source>
</reference>
<dbReference type="Pfam" id="PF05534">
    <property type="entry name" value="HicB"/>
    <property type="match status" value="1"/>
</dbReference>
<evidence type="ECO:0000313" key="2">
    <source>
        <dbReference type="Proteomes" id="UP000001591"/>
    </source>
</evidence>
<dbReference type="AlphaFoldDB" id="B6IR96"/>
<keyword evidence="2" id="KW-1185">Reference proteome</keyword>
<dbReference type="eggNOG" id="COG4226">
    <property type="taxonomic scope" value="Bacteria"/>
</dbReference>
<dbReference type="InterPro" id="IPR035069">
    <property type="entry name" value="TTHA1013/TTHA0281-like"/>
</dbReference>
<dbReference type="Proteomes" id="UP000001591">
    <property type="component" value="Chromosome"/>
</dbReference>
<dbReference type="KEGG" id="rce:RC1_0545"/>
<organism evidence="1 2">
    <name type="scientific">Rhodospirillum centenum (strain ATCC 51521 / SW)</name>
    <dbReference type="NCBI Taxonomy" id="414684"/>
    <lineage>
        <taxon>Bacteria</taxon>
        <taxon>Pseudomonadati</taxon>
        <taxon>Pseudomonadota</taxon>
        <taxon>Alphaproteobacteria</taxon>
        <taxon>Rhodospirillales</taxon>
        <taxon>Rhodospirillaceae</taxon>
        <taxon>Rhodospirillum</taxon>
    </lineage>
</organism>
<dbReference type="EMBL" id="CP000613">
    <property type="protein sequence ID" value="ACI97982.1"/>
    <property type="molecule type" value="Genomic_DNA"/>
</dbReference>